<proteinExistence type="predicted"/>
<gene>
    <name evidence="2" type="ORF">PFL1_05469</name>
</gene>
<dbReference type="RefSeq" id="XP_007881196.1">
    <property type="nucleotide sequence ID" value="XM_007883005.1"/>
</dbReference>
<dbReference type="OrthoDB" id="3356019at2759"/>
<dbReference type="Proteomes" id="UP000053664">
    <property type="component" value="Unassembled WGS sequence"/>
</dbReference>
<name>A0A061H3D5_9BASI</name>
<evidence type="ECO:0008006" key="4">
    <source>
        <dbReference type="Google" id="ProtNLM"/>
    </source>
</evidence>
<dbReference type="KEGG" id="pfp:PFL1_05469"/>
<feature type="compositionally biased region" description="Low complexity" evidence="1">
    <location>
        <begin position="11"/>
        <end position="28"/>
    </location>
</feature>
<dbReference type="GeneID" id="19319559"/>
<organism evidence="2 3">
    <name type="scientific">Pseudozyma flocculosa PF-1</name>
    <dbReference type="NCBI Taxonomy" id="1277687"/>
    <lineage>
        <taxon>Eukaryota</taxon>
        <taxon>Fungi</taxon>
        <taxon>Dikarya</taxon>
        <taxon>Basidiomycota</taxon>
        <taxon>Ustilaginomycotina</taxon>
        <taxon>Ustilaginomycetes</taxon>
        <taxon>Ustilaginales</taxon>
        <taxon>Ustilaginaceae</taxon>
        <taxon>Pseudozyma</taxon>
    </lineage>
</organism>
<sequence>MDTETGPAPRTGSTLPSATTTSSLGGAPKRIRHREDQIESAYEVQRNAAIKGAAIWTLIGATACFWGHHLFPGFRRQTLALKGFLTSGATIFGFVTGADTVLLSHEDQQRSSENLIRNRARAELGQRGIVASEAEIEKWKDAFIAKKLEERRLRRLDLERRQGQNADGDATPSLSPPPQQQDEEQQQ</sequence>
<feature type="region of interest" description="Disordered" evidence="1">
    <location>
        <begin position="1"/>
        <end position="31"/>
    </location>
</feature>
<evidence type="ECO:0000313" key="3">
    <source>
        <dbReference type="Proteomes" id="UP000053664"/>
    </source>
</evidence>
<protein>
    <recommendedName>
        <fullName evidence="4">HIG1 domain-containing protein</fullName>
    </recommendedName>
</protein>
<dbReference type="eggNOG" id="ENOG502S9PZ">
    <property type="taxonomic scope" value="Eukaryota"/>
</dbReference>
<dbReference type="HOGENOM" id="CLU_101084_0_0_1"/>
<feature type="region of interest" description="Disordered" evidence="1">
    <location>
        <begin position="156"/>
        <end position="187"/>
    </location>
</feature>
<accession>A0A061H3D5</accession>
<evidence type="ECO:0000313" key="2">
    <source>
        <dbReference type="EMBL" id="EPQ26834.1"/>
    </source>
</evidence>
<dbReference type="EMBL" id="KE361642">
    <property type="protein sequence ID" value="EPQ26834.1"/>
    <property type="molecule type" value="Genomic_DNA"/>
</dbReference>
<reference evidence="2 3" key="1">
    <citation type="journal article" date="2013" name="Plant Cell">
        <title>The transition from a phytopathogenic smut ancestor to an anamorphic biocontrol agent deciphered by comparative whole-genome analysis.</title>
        <authorList>
            <person name="Lefebvre F."/>
            <person name="Joly D.L."/>
            <person name="Labbe C."/>
            <person name="Teichmann B."/>
            <person name="Linning R."/>
            <person name="Belzile F."/>
            <person name="Bakkeren G."/>
            <person name="Belanger R.R."/>
        </authorList>
    </citation>
    <scope>NUCLEOTIDE SEQUENCE [LARGE SCALE GENOMIC DNA]</scope>
    <source>
        <strain evidence="2 3">PF-1</strain>
    </source>
</reference>
<dbReference type="AlphaFoldDB" id="A0A061H3D5"/>
<evidence type="ECO:0000256" key="1">
    <source>
        <dbReference type="SAM" id="MobiDB-lite"/>
    </source>
</evidence>